<dbReference type="SUPFAM" id="SSF55961">
    <property type="entry name" value="Bet v1-like"/>
    <property type="match status" value="1"/>
</dbReference>
<keyword evidence="5" id="KW-0833">Ubl conjugation pathway</keyword>
<keyword evidence="4" id="KW-0645">Protease</keyword>
<dbReference type="InterPro" id="IPR002913">
    <property type="entry name" value="START_lipid-bd_dom"/>
</dbReference>
<dbReference type="Pfam" id="PF01852">
    <property type="entry name" value="START"/>
    <property type="match status" value="1"/>
</dbReference>
<proteinExistence type="inferred from homology"/>
<feature type="domain" description="START" evidence="10">
    <location>
        <begin position="111"/>
        <end position="278"/>
    </location>
</feature>
<dbReference type="InterPro" id="IPR003323">
    <property type="entry name" value="OTU_dom"/>
</dbReference>
<dbReference type="PROSITE" id="PS50848">
    <property type="entry name" value="START"/>
    <property type="match status" value="1"/>
</dbReference>
<dbReference type="InterPro" id="IPR042468">
    <property type="entry name" value="Peptidase_C65_otubain_sub1"/>
</dbReference>
<dbReference type="InterPro" id="IPR042467">
    <property type="entry name" value="Peptidase_C65_otubain_sub2"/>
</dbReference>
<evidence type="ECO:0000256" key="4">
    <source>
        <dbReference type="ARBA" id="ARBA00022670"/>
    </source>
</evidence>
<dbReference type="Gene3D" id="3.30.530.20">
    <property type="match status" value="1"/>
</dbReference>
<feature type="domain" description="OTU" evidence="9">
    <location>
        <begin position="388"/>
        <end position="581"/>
    </location>
</feature>
<dbReference type="Gene3D" id="3.30.200.60">
    <property type="entry name" value="Peptidase C65 Otubain, subdomain 1"/>
    <property type="match status" value="1"/>
</dbReference>
<dbReference type="Proteomes" id="UP001174909">
    <property type="component" value="Unassembled WGS sequence"/>
</dbReference>
<dbReference type="GO" id="GO:0005634">
    <property type="term" value="C:nucleus"/>
    <property type="evidence" value="ECO:0007669"/>
    <property type="project" value="TreeGrafter"/>
</dbReference>
<evidence type="ECO:0000256" key="7">
    <source>
        <dbReference type="ARBA" id="ARBA00022807"/>
    </source>
</evidence>
<dbReference type="GO" id="GO:0071108">
    <property type="term" value="P:protein K48-linked deubiquitination"/>
    <property type="evidence" value="ECO:0007669"/>
    <property type="project" value="TreeGrafter"/>
</dbReference>
<dbReference type="Gene3D" id="1.20.1300.20">
    <property type="entry name" value="Peptidase C65 Otubain, subdomain 2"/>
    <property type="match status" value="1"/>
</dbReference>
<evidence type="ECO:0000256" key="3">
    <source>
        <dbReference type="ARBA" id="ARBA00012759"/>
    </source>
</evidence>
<dbReference type="GO" id="GO:0008289">
    <property type="term" value="F:lipid binding"/>
    <property type="evidence" value="ECO:0007669"/>
    <property type="project" value="InterPro"/>
</dbReference>
<keyword evidence="6" id="KW-0378">Hydrolase</keyword>
<gene>
    <name evidence="11" type="ORF">GBAR_LOCUS19216</name>
</gene>
<dbReference type="PANTHER" id="PTHR12931:SF15">
    <property type="entry name" value="UBIQUITIN THIOESTERASE OTUBAIN-LIKE"/>
    <property type="match status" value="1"/>
</dbReference>
<protein>
    <recommendedName>
        <fullName evidence="3">ubiquitinyl hydrolase 1</fullName>
        <ecNumber evidence="3">3.4.19.12</ecNumber>
    </recommendedName>
</protein>
<dbReference type="InterPro" id="IPR023393">
    <property type="entry name" value="START-like_dom_sf"/>
</dbReference>
<dbReference type="EMBL" id="CASHTH010002709">
    <property type="protein sequence ID" value="CAI8034067.1"/>
    <property type="molecule type" value="Genomic_DNA"/>
</dbReference>
<dbReference type="FunFam" id="1.20.1300.20:FF:000001">
    <property type="entry name" value="Ubiquitin thioesterase OTUB1"/>
    <property type="match status" value="1"/>
</dbReference>
<evidence type="ECO:0000313" key="12">
    <source>
        <dbReference type="Proteomes" id="UP001174909"/>
    </source>
</evidence>
<dbReference type="PROSITE" id="PS50802">
    <property type="entry name" value="OTU"/>
    <property type="match status" value="1"/>
</dbReference>
<dbReference type="EC" id="3.4.19.12" evidence="3"/>
<accession>A0AA35SRR9</accession>
<evidence type="ECO:0000256" key="5">
    <source>
        <dbReference type="ARBA" id="ARBA00022786"/>
    </source>
</evidence>
<evidence type="ECO:0000259" key="9">
    <source>
        <dbReference type="PROSITE" id="PS50802"/>
    </source>
</evidence>
<dbReference type="PANTHER" id="PTHR12931">
    <property type="entry name" value="UBIQUITIN THIOLESTERASE PROTEIN OTUB"/>
    <property type="match status" value="1"/>
</dbReference>
<name>A0AA35SRR9_GEOBA</name>
<evidence type="ECO:0000256" key="8">
    <source>
        <dbReference type="SAM" id="MobiDB-lite"/>
    </source>
</evidence>
<dbReference type="GO" id="GO:0043130">
    <property type="term" value="F:ubiquitin binding"/>
    <property type="evidence" value="ECO:0007669"/>
    <property type="project" value="TreeGrafter"/>
</dbReference>
<dbReference type="CDD" id="cd00177">
    <property type="entry name" value="START"/>
    <property type="match status" value="1"/>
</dbReference>
<comment type="catalytic activity">
    <reaction evidence="1">
        <text>Thiol-dependent hydrolysis of ester, thioester, amide, peptide and isopeptide bonds formed by the C-terminal Gly of ubiquitin (a 76-residue protein attached to proteins as an intracellular targeting signal).</text>
        <dbReference type="EC" id="3.4.19.12"/>
    </reaction>
</comment>
<feature type="compositionally biased region" description="Pro residues" evidence="8">
    <location>
        <begin position="303"/>
        <end position="316"/>
    </location>
</feature>
<reference evidence="11" key="1">
    <citation type="submission" date="2023-03" db="EMBL/GenBank/DDBJ databases">
        <authorList>
            <person name="Steffen K."/>
            <person name="Cardenas P."/>
        </authorList>
    </citation>
    <scope>NUCLEOTIDE SEQUENCE</scope>
</reference>
<dbReference type="GO" id="GO:0004843">
    <property type="term" value="F:cysteine-type deubiquitinase activity"/>
    <property type="evidence" value="ECO:0007669"/>
    <property type="project" value="UniProtKB-EC"/>
</dbReference>
<organism evidence="11 12">
    <name type="scientific">Geodia barretti</name>
    <name type="common">Barrett's horny sponge</name>
    <dbReference type="NCBI Taxonomy" id="519541"/>
    <lineage>
        <taxon>Eukaryota</taxon>
        <taxon>Metazoa</taxon>
        <taxon>Porifera</taxon>
        <taxon>Demospongiae</taxon>
        <taxon>Heteroscleromorpha</taxon>
        <taxon>Tetractinellida</taxon>
        <taxon>Astrophorina</taxon>
        <taxon>Geodiidae</taxon>
        <taxon>Geodia</taxon>
    </lineage>
</organism>
<dbReference type="AlphaFoldDB" id="A0AA35SRR9"/>
<comment type="caution">
    <text evidence="11">The sequence shown here is derived from an EMBL/GenBank/DDBJ whole genome shotgun (WGS) entry which is preliminary data.</text>
</comment>
<dbReference type="InterPro" id="IPR019400">
    <property type="entry name" value="Peptidase_C65_otubain"/>
</dbReference>
<keyword evidence="12" id="KW-1185">Reference proteome</keyword>
<evidence type="ECO:0000256" key="2">
    <source>
        <dbReference type="ARBA" id="ARBA00006579"/>
    </source>
</evidence>
<dbReference type="SUPFAM" id="SSF54001">
    <property type="entry name" value="Cysteine proteinases"/>
    <property type="match status" value="1"/>
</dbReference>
<dbReference type="GO" id="GO:0006508">
    <property type="term" value="P:proteolysis"/>
    <property type="evidence" value="ECO:0007669"/>
    <property type="project" value="UniProtKB-KW"/>
</dbReference>
<sequence length="581" mass="66016">MRTAGDFAPDFADLVVAGNEPLLEPSRLPAQCQRVPQAHLHCPRVSSCICLQELQRPVNVRISAEQGDVDWNTLGTTLVDHLIAESFCLNRLDKKYGDPPTEVAAIYDTSWQFDYEKEDVVVFRKKNRGSKLSCFAGRGLVCAPHTVVGEFMTDPESSFLWDKFLTESKYLKIFSQTESRTDYLGYQKFSSSHCFSFLQRDILCFIRSGDINGKFVHSAVSVEDEHYPPQRFLPRCNIYLGTGFVIEPFRGSPNTSLVTYFGHVDLRGFPLFIMNQVMRMYPMAIRLISKNFESQASLQHLPSPSPPPAHPSPTSPPSSHEQSLPYQDDLSLNALLLEKTHENGKQQRCQRSVAARASTAFPSALNYDEATMAQVERIQKENLRSRYSQLRRTRGDGNCFFRAFAFGYMEGLLRDKSDLSRFRDAVNKQKSDLLALGYPTFTLDDFHDNFMETLEEVANPATTIQSLTEKFQDQGCSDYVVCYLRILTSGHLQTNSQFFQAFVEGGKTMKEYCSQEVEPMYHECDHMHITALTAALGVPVRVEYMDRGEGGVVNHHDFPEEGSQPVIHILYRPGHYDILYR</sequence>
<keyword evidence="7" id="KW-0788">Thiol protease</keyword>
<dbReference type="Pfam" id="PF10275">
    <property type="entry name" value="Peptidase_C65"/>
    <property type="match status" value="1"/>
</dbReference>
<comment type="similarity">
    <text evidence="2">Belongs to the peptidase C65 family.</text>
</comment>
<evidence type="ECO:0000313" key="11">
    <source>
        <dbReference type="EMBL" id="CAI8034067.1"/>
    </source>
</evidence>
<dbReference type="InterPro" id="IPR038765">
    <property type="entry name" value="Papain-like_cys_pep_sf"/>
</dbReference>
<evidence type="ECO:0000256" key="6">
    <source>
        <dbReference type="ARBA" id="ARBA00022801"/>
    </source>
</evidence>
<evidence type="ECO:0000256" key="1">
    <source>
        <dbReference type="ARBA" id="ARBA00000707"/>
    </source>
</evidence>
<feature type="region of interest" description="Disordered" evidence="8">
    <location>
        <begin position="296"/>
        <end position="324"/>
    </location>
</feature>
<evidence type="ECO:0000259" key="10">
    <source>
        <dbReference type="PROSITE" id="PS50848"/>
    </source>
</evidence>